<dbReference type="InterPro" id="IPR023393">
    <property type="entry name" value="START-like_dom_sf"/>
</dbReference>
<name>A0ABW4MKI7_9BACI</name>
<dbReference type="Pfam" id="PF08327">
    <property type="entry name" value="AHSA1"/>
    <property type="match status" value="1"/>
</dbReference>
<proteinExistence type="inferred from homology"/>
<dbReference type="InterPro" id="IPR013538">
    <property type="entry name" value="ASHA1/2-like_C"/>
</dbReference>
<evidence type="ECO:0000259" key="2">
    <source>
        <dbReference type="Pfam" id="PF08327"/>
    </source>
</evidence>
<evidence type="ECO:0000313" key="4">
    <source>
        <dbReference type="Proteomes" id="UP001597227"/>
    </source>
</evidence>
<organism evidence="3 4">
    <name type="scientific">Fredinandcohnia salidurans</name>
    <dbReference type="NCBI Taxonomy" id="2595041"/>
    <lineage>
        <taxon>Bacteria</taxon>
        <taxon>Bacillati</taxon>
        <taxon>Bacillota</taxon>
        <taxon>Bacilli</taxon>
        <taxon>Bacillales</taxon>
        <taxon>Bacillaceae</taxon>
        <taxon>Fredinandcohnia</taxon>
    </lineage>
</organism>
<dbReference type="EMBL" id="JBHUEK010000010">
    <property type="protein sequence ID" value="MFD1778532.1"/>
    <property type="molecule type" value="Genomic_DNA"/>
</dbReference>
<keyword evidence="4" id="KW-1185">Reference proteome</keyword>
<dbReference type="Gene3D" id="3.30.530.20">
    <property type="match status" value="1"/>
</dbReference>
<gene>
    <name evidence="3" type="ORF">ACFSFW_07610</name>
</gene>
<dbReference type="SUPFAM" id="SSF55961">
    <property type="entry name" value="Bet v1-like"/>
    <property type="match status" value="1"/>
</dbReference>
<reference evidence="4" key="1">
    <citation type="journal article" date="2019" name="Int. J. Syst. Evol. Microbiol.">
        <title>The Global Catalogue of Microorganisms (GCM) 10K type strain sequencing project: providing services to taxonomists for standard genome sequencing and annotation.</title>
        <authorList>
            <consortium name="The Broad Institute Genomics Platform"/>
            <consortium name="The Broad Institute Genome Sequencing Center for Infectious Disease"/>
            <person name="Wu L."/>
            <person name="Ma J."/>
        </authorList>
    </citation>
    <scope>NUCLEOTIDE SEQUENCE [LARGE SCALE GENOMIC DNA]</scope>
    <source>
        <strain evidence="4">CCUG 15531</strain>
    </source>
</reference>
<accession>A0ABW4MKI7</accession>
<dbReference type="Proteomes" id="UP001597227">
    <property type="component" value="Unassembled WGS sequence"/>
</dbReference>
<dbReference type="CDD" id="cd08899">
    <property type="entry name" value="SRPBCC_CalC_Aha1-like_6"/>
    <property type="match status" value="1"/>
</dbReference>
<evidence type="ECO:0000313" key="3">
    <source>
        <dbReference type="EMBL" id="MFD1778532.1"/>
    </source>
</evidence>
<comment type="similarity">
    <text evidence="1">Belongs to the AHA1 family.</text>
</comment>
<sequence>MLATLEKNELNYIATFERHFRHSVEEIWAMLTENDKLQTWFSELKVDGLHKGGRILFDMGDGTFEEMNFTDFSDHSVLEYTWGDDKVRFELTPKQNGCKLLLIETITKLTDHTPRDLAGWHVCLDVIGVLLDGNQVDDRKKLWEPLYEQYVQAIANLTK</sequence>
<feature type="domain" description="Activator of Hsp90 ATPase homologue 1/2-like C-terminal" evidence="2">
    <location>
        <begin position="22"/>
        <end position="131"/>
    </location>
</feature>
<protein>
    <submittedName>
        <fullName evidence="3">SRPBCC family protein</fullName>
    </submittedName>
</protein>
<evidence type="ECO:0000256" key="1">
    <source>
        <dbReference type="ARBA" id="ARBA00006817"/>
    </source>
</evidence>
<dbReference type="RefSeq" id="WP_388036798.1">
    <property type="nucleotide sequence ID" value="NZ_JBHUEK010000010.1"/>
</dbReference>
<comment type="caution">
    <text evidence="3">The sequence shown here is derived from an EMBL/GenBank/DDBJ whole genome shotgun (WGS) entry which is preliminary data.</text>
</comment>